<evidence type="ECO:0000313" key="2">
    <source>
        <dbReference type="Proteomes" id="UP000401273"/>
    </source>
</evidence>
<dbReference type="AlphaFoldDB" id="A0A4B0GJ67"/>
<organism evidence="1 2">
    <name type="scientific">Listeria monocytogenes</name>
    <dbReference type="NCBI Taxonomy" id="1639"/>
    <lineage>
        <taxon>Bacteria</taxon>
        <taxon>Bacillati</taxon>
        <taxon>Bacillota</taxon>
        <taxon>Bacilli</taxon>
        <taxon>Bacillales</taxon>
        <taxon>Listeriaceae</taxon>
        <taxon>Listeria</taxon>
    </lineage>
</organism>
<dbReference type="RefSeq" id="WP_061106376.1">
    <property type="nucleotide sequence ID" value="NZ_CADEHJ010000001.1"/>
</dbReference>
<comment type="caution">
    <text evidence="1">The sequence shown here is derived from an EMBL/GenBank/DDBJ whole genome shotgun (WGS) entry which is preliminary data.</text>
</comment>
<dbReference type="Proteomes" id="UP000401273">
    <property type="component" value="Unassembled WGS sequence"/>
</dbReference>
<protein>
    <submittedName>
        <fullName evidence="1">Uncharacterized protein</fullName>
    </submittedName>
</protein>
<reference evidence="1 2" key="1">
    <citation type="submission" date="2019-03" db="EMBL/GenBank/DDBJ databases">
        <authorList>
            <person name="Ashton P.M."/>
            <person name="Dallman T."/>
            <person name="Nair S."/>
            <person name="De Pinna E."/>
            <person name="Peters T."/>
            <person name="Grant K."/>
        </authorList>
    </citation>
    <scope>NUCLEOTIDE SEQUENCE [LARGE SCALE GENOMIC DNA]</scope>
    <source>
        <strain evidence="1">RL15000271</strain>
    </source>
</reference>
<proteinExistence type="predicted"/>
<dbReference type="EMBL" id="AAARLF010000004">
    <property type="protein sequence ID" value="EAE2898170.1"/>
    <property type="molecule type" value="Genomic_DNA"/>
</dbReference>
<accession>A0A4B0GJ67</accession>
<gene>
    <name evidence="1" type="ORF">E1W43_09460</name>
</gene>
<sequence length="122" mass="14222">MAQSKNITAYIPVNITIEIGELTTNEEVSAEQLARNITPNFIPYEDKMYIKVDREPRVDDVVIINKMDGRVGSWVRRVAELAKDLDNDFFFNIAIDEHFYFDSWEDEYLAVYEPVKESGEHD</sequence>
<evidence type="ECO:0000313" key="1">
    <source>
        <dbReference type="EMBL" id="EAE2898170.1"/>
    </source>
</evidence>
<name>A0A4B0GJ67_LISMN</name>